<dbReference type="Gene3D" id="3.90.79.10">
    <property type="entry name" value="Nucleoside Triphosphate Pyrophosphohydrolase"/>
    <property type="match status" value="1"/>
</dbReference>
<dbReference type="PROSITE" id="PS51462">
    <property type="entry name" value="NUDIX"/>
    <property type="match status" value="1"/>
</dbReference>
<sequence length="127" mass="14654">MISQALIIQDNKVLMVKQYVQRGDIVWNFPGGGIEENETPEQACIRETKEETGFDIKIEGHLCTNNNKHTFRAQIIGGEMYLDNTKEYNSDLVDIAWIELSDDFTFDSYTKPIIELHNKVMDNKIIL</sequence>
<organism evidence="5 6">
    <name type="scientific">Paenibacillus germinis</name>
    <dbReference type="NCBI Taxonomy" id="2654979"/>
    <lineage>
        <taxon>Bacteria</taxon>
        <taxon>Bacillati</taxon>
        <taxon>Bacillota</taxon>
        <taxon>Bacilli</taxon>
        <taxon>Bacillales</taxon>
        <taxon>Paenibacillaceae</taxon>
        <taxon>Paenibacillus</taxon>
    </lineage>
</organism>
<name>A0ABX1YXP6_9BACL</name>
<reference evidence="5 6" key="1">
    <citation type="submission" date="2019-10" db="EMBL/GenBank/DDBJ databases">
        <title>Description of Paenibacillus choica sp. nov.</title>
        <authorList>
            <person name="Carlier A."/>
            <person name="Qi S."/>
        </authorList>
    </citation>
    <scope>NUCLEOTIDE SEQUENCE [LARGE SCALE GENOMIC DNA]</scope>
    <source>
        <strain evidence="5 6">LMG 31460</strain>
    </source>
</reference>
<dbReference type="Proteomes" id="UP000658690">
    <property type="component" value="Unassembled WGS sequence"/>
</dbReference>
<evidence type="ECO:0000313" key="5">
    <source>
        <dbReference type="EMBL" id="NOU85905.1"/>
    </source>
</evidence>
<comment type="cofactor">
    <cofactor evidence="1">
        <name>Mg(2+)</name>
        <dbReference type="ChEBI" id="CHEBI:18420"/>
    </cofactor>
</comment>
<keyword evidence="2 3" id="KW-0378">Hydrolase</keyword>
<evidence type="ECO:0000256" key="3">
    <source>
        <dbReference type="RuleBase" id="RU003476"/>
    </source>
</evidence>
<dbReference type="PANTHER" id="PTHR43046:SF14">
    <property type="entry name" value="MUTT_NUDIX FAMILY PROTEIN"/>
    <property type="match status" value="1"/>
</dbReference>
<dbReference type="PANTHER" id="PTHR43046">
    <property type="entry name" value="GDP-MANNOSE MANNOSYL HYDROLASE"/>
    <property type="match status" value="1"/>
</dbReference>
<protein>
    <submittedName>
        <fullName evidence="5">NUDIX domain-containing protein</fullName>
    </submittedName>
</protein>
<evidence type="ECO:0000259" key="4">
    <source>
        <dbReference type="PROSITE" id="PS51462"/>
    </source>
</evidence>
<dbReference type="InterPro" id="IPR020084">
    <property type="entry name" value="NUDIX_hydrolase_CS"/>
</dbReference>
<comment type="similarity">
    <text evidence="3">Belongs to the Nudix hydrolase family.</text>
</comment>
<dbReference type="PROSITE" id="PS00893">
    <property type="entry name" value="NUDIX_BOX"/>
    <property type="match status" value="1"/>
</dbReference>
<dbReference type="CDD" id="cd02883">
    <property type="entry name" value="NUDIX_Hydrolase"/>
    <property type="match status" value="1"/>
</dbReference>
<dbReference type="SUPFAM" id="SSF55811">
    <property type="entry name" value="Nudix"/>
    <property type="match status" value="1"/>
</dbReference>
<proteinExistence type="inferred from homology"/>
<dbReference type="EMBL" id="WHOC01000045">
    <property type="protein sequence ID" value="NOU85905.1"/>
    <property type="molecule type" value="Genomic_DNA"/>
</dbReference>
<evidence type="ECO:0000256" key="2">
    <source>
        <dbReference type="ARBA" id="ARBA00022801"/>
    </source>
</evidence>
<keyword evidence="6" id="KW-1185">Reference proteome</keyword>
<dbReference type="RefSeq" id="WP_171689208.1">
    <property type="nucleotide sequence ID" value="NZ_WHOC01000045.1"/>
</dbReference>
<dbReference type="PRINTS" id="PR00502">
    <property type="entry name" value="NUDIXFAMILY"/>
</dbReference>
<evidence type="ECO:0000256" key="1">
    <source>
        <dbReference type="ARBA" id="ARBA00001946"/>
    </source>
</evidence>
<feature type="domain" description="Nudix hydrolase" evidence="4">
    <location>
        <begin position="1"/>
        <end position="120"/>
    </location>
</feature>
<dbReference type="InterPro" id="IPR015797">
    <property type="entry name" value="NUDIX_hydrolase-like_dom_sf"/>
</dbReference>
<gene>
    <name evidence="5" type="ORF">GC102_08975</name>
</gene>
<dbReference type="InterPro" id="IPR000086">
    <property type="entry name" value="NUDIX_hydrolase_dom"/>
</dbReference>
<accession>A0ABX1YXP6</accession>
<dbReference type="Pfam" id="PF00293">
    <property type="entry name" value="NUDIX"/>
    <property type="match status" value="1"/>
</dbReference>
<dbReference type="InterPro" id="IPR020476">
    <property type="entry name" value="Nudix_hydrolase"/>
</dbReference>
<comment type="caution">
    <text evidence="5">The sequence shown here is derived from an EMBL/GenBank/DDBJ whole genome shotgun (WGS) entry which is preliminary data.</text>
</comment>
<evidence type="ECO:0000313" key="6">
    <source>
        <dbReference type="Proteomes" id="UP000658690"/>
    </source>
</evidence>